<dbReference type="GO" id="GO:0006355">
    <property type="term" value="P:regulation of DNA-templated transcription"/>
    <property type="evidence" value="ECO:0007669"/>
    <property type="project" value="InterPro"/>
</dbReference>
<dbReference type="SUPFAM" id="SSF46894">
    <property type="entry name" value="C-terminal effector domain of the bipartite response regulators"/>
    <property type="match status" value="1"/>
</dbReference>
<dbReference type="RefSeq" id="WP_106892857.1">
    <property type="nucleotide sequence ID" value="NZ_CP027860.1"/>
</dbReference>
<dbReference type="InterPro" id="IPR001789">
    <property type="entry name" value="Sig_transdc_resp-reg_receiver"/>
</dbReference>
<dbReference type="PROSITE" id="PS50110">
    <property type="entry name" value="RESPONSE_REGULATORY"/>
    <property type="match status" value="1"/>
</dbReference>
<dbReference type="CDD" id="cd06170">
    <property type="entry name" value="LuxR_C_like"/>
    <property type="match status" value="1"/>
</dbReference>
<dbReference type="AlphaFoldDB" id="A0A2P1PVQ9"/>
<dbReference type="EMBL" id="CP027860">
    <property type="protein sequence ID" value="AVP98938.1"/>
    <property type="molecule type" value="Genomic_DNA"/>
</dbReference>
<sequence length="216" mass="23555">MTRILIADDHPLFRLALKQALGTVADAAVLFEAESLATARHVLERERELDLLVLDLHLPDSQGLMGLASLRAEFPSVAIVMISASEDPGTIRSALALGAAGYIPKRASLDELGHALTTILNCESYVPDDIRQQLDSLPEPSADDRLAEKLAALTPQQFRVLSLVADGKLNKQIADQLGIQERTIKAHLSLIFQKLGVRNRTQASVLLKSLQRHESS</sequence>
<feature type="modified residue" description="4-aspartylphosphate" evidence="3">
    <location>
        <position position="55"/>
    </location>
</feature>
<evidence type="ECO:0000256" key="1">
    <source>
        <dbReference type="ARBA" id="ARBA00022553"/>
    </source>
</evidence>
<dbReference type="PANTHER" id="PTHR45566">
    <property type="entry name" value="HTH-TYPE TRANSCRIPTIONAL REGULATOR YHJB-RELATED"/>
    <property type="match status" value="1"/>
</dbReference>
<dbReference type="InterPro" id="IPR000792">
    <property type="entry name" value="Tscrpt_reg_LuxR_C"/>
</dbReference>
<name>A0A2P1PVQ9_9GAMM</name>
<dbReference type="Proteomes" id="UP000241074">
    <property type="component" value="Chromosome"/>
</dbReference>
<evidence type="ECO:0000256" key="2">
    <source>
        <dbReference type="ARBA" id="ARBA00023125"/>
    </source>
</evidence>
<dbReference type="InterPro" id="IPR058245">
    <property type="entry name" value="NreC/VraR/RcsB-like_REC"/>
</dbReference>
<dbReference type="PANTHER" id="PTHR45566:SF1">
    <property type="entry name" value="HTH-TYPE TRANSCRIPTIONAL REGULATOR YHJB-RELATED"/>
    <property type="match status" value="1"/>
</dbReference>
<protein>
    <submittedName>
        <fullName evidence="6">DNA-binding response regulator</fullName>
    </submittedName>
</protein>
<dbReference type="CDD" id="cd17535">
    <property type="entry name" value="REC_NarL-like"/>
    <property type="match status" value="1"/>
</dbReference>
<reference evidence="6 7" key="2">
    <citation type="submission" date="2018-03" db="EMBL/GenBank/DDBJ databases">
        <authorList>
            <person name="Keele B.F."/>
        </authorList>
    </citation>
    <scope>NUCLEOTIDE SEQUENCE [LARGE SCALE GENOMIC DNA]</scope>
    <source>
        <strain evidence="6 7">D13</strain>
    </source>
</reference>
<evidence type="ECO:0000259" key="5">
    <source>
        <dbReference type="PROSITE" id="PS50110"/>
    </source>
</evidence>
<dbReference type="SUPFAM" id="SSF52172">
    <property type="entry name" value="CheY-like"/>
    <property type="match status" value="1"/>
</dbReference>
<dbReference type="PROSITE" id="PS50043">
    <property type="entry name" value="HTH_LUXR_2"/>
    <property type="match status" value="1"/>
</dbReference>
<dbReference type="KEGG" id="xba:C7S18_17920"/>
<evidence type="ECO:0000313" key="7">
    <source>
        <dbReference type="Proteomes" id="UP000241074"/>
    </source>
</evidence>
<evidence type="ECO:0000256" key="3">
    <source>
        <dbReference type="PROSITE-ProRule" id="PRU00169"/>
    </source>
</evidence>
<dbReference type="SMART" id="SM00448">
    <property type="entry name" value="REC"/>
    <property type="match status" value="1"/>
</dbReference>
<keyword evidence="7" id="KW-1185">Reference proteome</keyword>
<feature type="domain" description="HTH luxR-type" evidence="4">
    <location>
        <begin position="146"/>
        <end position="211"/>
    </location>
</feature>
<evidence type="ECO:0000259" key="4">
    <source>
        <dbReference type="PROSITE" id="PS50043"/>
    </source>
</evidence>
<dbReference type="OrthoDB" id="9814495at2"/>
<dbReference type="PRINTS" id="PR00038">
    <property type="entry name" value="HTHLUXR"/>
</dbReference>
<accession>A0A2P1PVQ9</accession>
<dbReference type="InterPro" id="IPR051015">
    <property type="entry name" value="EvgA-like"/>
</dbReference>
<keyword evidence="2 6" id="KW-0238">DNA-binding</keyword>
<reference evidence="6 7" key="1">
    <citation type="submission" date="2018-03" db="EMBL/GenBank/DDBJ databases">
        <title>Ahniella affigens gen. nov., sp. nov., a gammaproteobacterium isolated from sandy soil near a stream.</title>
        <authorList>
            <person name="Ko Y."/>
            <person name="Kim J.-H."/>
        </authorList>
    </citation>
    <scope>NUCLEOTIDE SEQUENCE [LARGE SCALE GENOMIC DNA]</scope>
    <source>
        <strain evidence="6 7">D13</strain>
    </source>
</reference>
<dbReference type="GO" id="GO:0000160">
    <property type="term" value="P:phosphorelay signal transduction system"/>
    <property type="evidence" value="ECO:0007669"/>
    <property type="project" value="InterPro"/>
</dbReference>
<gene>
    <name evidence="6" type="ORF">C7S18_17920</name>
</gene>
<feature type="domain" description="Response regulatory" evidence="5">
    <location>
        <begin position="3"/>
        <end position="120"/>
    </location>
</feature>
<dbReference type="GO" id="GO:0003677">
    <property type="term" value="F:DNA binding"/>
    <property type="evidence" value="ECO:0007669"/>
    <property type="project" value="UniProtKB-KW"/>
</dbReference>
<dbReference type="Pfam" id="PF00072">
    <property type="entry name" value="Response_reg"/>
    <property type="match status" value="1"/>
</dbReference>
<dbReference type="Gene3D" id="3.40.50.2300">
    <property type="match status" value="1"/>
</dbReference>
<dbReference type="SMART" id="SM00421">
    <property type="entry name" value="HTH_LUXR"/>
    <property type="match status" value="1"/>
</dbReference>
<keyword evidence="1 3" id="KW-0597">Phosphoprotein</keyword>
<dbReference type="InterPro" id="IPR016032">
    <property type="entry name" value="Sig_transdc_resp-reg_C-effctor"/>
</dbReference>
<organism evidence="6 7">
    <name type="scientific">Ahniella affigens</name>
    <dbReference type="NCBI Taxonomy" id="2021234"/>
    <lineage>
        <taxon>Bacteria</taxon>
        <taxon>Pseudomonadati</taxon>
        <taxon>Pseudomonadota</taxon>
        <taxon>Gammaproteobacteria</taxon>
        <taxon>Lysobacterales</taxon>
        <taxon>Rhodanobacteraceae</taxon>
        <taxon>Ahniella</taxon>
    </lineage>
</organism>
<dbReference type="Pfam" id="PF00196">
    <property type="entry name" value="GerE"/>
    <property type="match status" value="1"/>
</dbReference>
<proteinExistence type="predicted"/>
<evidence type="ECO:0000313" key="6">
    <source>
        <dbReference type="EMBL" id="AVP98938.1"/>
    </source>
</evidence>
<dbReference type="InterPro" id="IPR011006">
    <property type="entry name" value="CheY-like_superfamily"/>
</dbReference>